<sequence>MPYSGFENEIRRSRAGIPFKPVQTNHGFHLIWMFYSRKDCLLRNENKKDRCGSVLTPLFKHFGITLQAYAVNYNIEYVDTPYLISCQILCDETTYRFMDKEGNFLCANPRAPPPDDEMDEPQDITPDEATAYDLGPLDDDADDATYHRWKEPQPSVHEQTSQQSHRLGKKPAGSSAAGERLPRNRRTAGRSESVESD</sequence>
<protein>
    <submittedName>
        <fullName evidence="2">Uncharacterized protein</fullName>
    </submittedName>
</protein>
<reference evidence="2 3" key="1">
    <citation type="submission" date="2021-03" db="EMBL/GenBank/DDBJ databases">
        <authorList>
            <person name="King G.J."/>
            <person name="Bancroft I."/>
            <person name="Baten A."/>
            <person name="Bloomfield J."/>
            <person name="Borpatragohain P."/>
            <person name="He Z."/>
            <person name="Irish N."/>
            <person name="Irwin J."/>
            <person name="Liu K."/>
            <person name="Mauleon R.P."/>
            <person name="Moore J."/>
            <person name="Morris R."/>
            <person name="Ostergaard L."/>
            <person name="Wang B."/>
            <person name="Wells R."/>
        </authorList>
    </citation>
    <scope>NUCLEOTIDE SEQUENCE [LARGE SCALE GENOMIC DNA]</scope>
    <source>
        <strain evidence="2">R-o-18</strain>
        <tissue evidence="2">Leaf</tissue>
    </source>
</reference>
<dbReference type="EMBL" id="JADBGQ010000006">
    <property type="protein sequence ID" value="KAG5393480.1"/>
    <property type="molecule type" value="Genomic_DNA"/>
</dbReference>
<feature type="region of interest" description="Disordered" evidence="1">
    <location>
        <begin position="107"/>
        <end position="197"/>
    </location>
</feature>
<feature type="compositionally biased region" description="Acidic residues" evidence="1">
    <location>
        <begin position="114"/>
        <end position="126"/>
    </location>
</feature>
<evidence type="ECO:0000313" key="3">
    <source>
        <dbReference type="Proteomes" id="UP000823674"/>
    </source>
</evidence>
<proteinExistence type="predicted"/>
<comment type="caution">
    <text evidence="2">The sequence shown here is derived from an EMBL/GenBank/DDBJ whole genome shotgun (WGS) entry which is preliminary data.</text>
</comment>
<dbReference type="Proteomes" id="UP000823674">
    <property type="component" value="Chromosome A06"/>
</dbReference>
<keyword evidence="3" id="KW-1185">Reference proteome</keyword>
<name>A0ABQ7M3W1_BRACM</name>
<accession>A0ABQ7M3W1</accession>
<evidence type="ECO:0000256" key="1">
    <source>
        <dbReference type="SAM" id="MobiDB-lite"/>
    </source>
</evidence>
<evidence type="ECO:0000313" key="2">
    <source>
        <dbReference type="EMBL" id="KAG5393480.1"/>
    </source>
</evidence>
<organism evidence="2 3">
    <name type="scientific">Brassica rapa subsp. trilocularis</name>
    <dbReference type="NCBI Taxonomy" id="1813537"/>
    <lineage>
        <taxon>Eukaryota</taxon>
        <taxon>Viridiplantae</taxon>
        <taxon>Streptophyta</taxon>
        <taxon>Embryophyta</taxon>
        <taxon>Tracheophyta</taxon>
        <taxon>Spermatophyta</taxon>
        <taxon>Magnoliopsida</taxon>
        <taxon>eudicotyledons</taxon>
        <taxon>Gunneridae</taxon>
        <taxon>Pentapetalae</taxon>
        <taxon>rosids</taxon>
        <taxon>malvids</taxon>
        <taxon>Brassicales</taxon>
        <taxon>Brassicaceae</taxon>
        <taxon>Brassiceae</taxon>
        <taxon>Brassica</taxon>
    </lineage>
</organism>
<gene>
    <name evidence="2" type="primary">A06g505390.1_BraROA</name>
    <name evidence="2" type="ORF">IGI04_023443</name>
</gene>
<feature type="compositionally biased region" description="Polar residues" evidence="1">
    <location>
        <begin position="156"/>
        <end position="165"/>
    </location>
</feature>